<evidence type="ECO:0000313" key="5">
    <source>
        <dbReference type="Proteomes" id="UP001494902"/>
    </source>
</evidence>
<dbReference type="CDD" id="cd19365">
    <property type="entry name" value="TenA_C-like"/>
    <property type="match status" value="1"/>
</dbReference>
<dbReference type="InterPro" id="IPR016084">
    <property type="entry name" value="Haem_Oase-like_multi-hlx"/>
</dbReference>
<dbReference type="RefSeq" id="WP_349297585.1">
    <property type="nucleotide sequence ID" value="NZ_JBEDNQ010000003.1"/>
</dbReference>
<comment type="catalytic activity">
    <reaction evidence="2">
        <text>4-amino-5-aminomethyl-2-methylpyrimidine + H2O = 4-amino-5-hydroxymethyl-2-methylpyrimidine + NH4(+)</text>
        <dbReference type="Rhea" id="RHEA:31799"/>
        <dbReference type="ChEBI" id="CHEBI:15377"/>
        <dbReference type="ChEBI" id="CHEBI:16892"/>
        <dbReference type="ChEBI" id="CHEBI:28938"/>
        <dbReference type="ChEBI" id="CHEBI:63416"/>
        <dbReference type="EC" id="3.5.99.2"/>
    </reaction>
</comment>
<accession>A0ABV1K9E7</accession>
<comment type="caution">
    <text evidence="4">The sequence shown here is derived from an EMBL/GenBank/DDBJ whole genome shotgun (WGS) entry which is preliminary data.</text>
</comment>
<dbReference type="GO" id="GO:0050334">
    <property type="term" value="F:thiaminase activity"/>
    <property type="evidence" value="ECO:0007669"/>
    <property type="project" value="UniProtKB-EC"/>
</dbReference>
<gene>
    <name evidence="4" type="primary">tenA</name>
    <name evidence="4" type="ORF">WIS52_08480</name>
</gene>
<dbReference type="Proteomes" id="UP001494902">
    <property type="component" value="Unassembled WGS sequence"/>
</dbReference>
<proteinExistence type="inferred from homology"/>
<protein>
    <recommendedName>
        <fullName evidence="2">Aminopyrimidine aminohydrolase</fullName>
        <ecNumber evidence="2">3.5.99.2</ecNumber>
    </recommendedName>
</protein>
<dbReference type="InterPro" id="IPR027574">
    <property type="entry name" value="Thiaminase_II"/>
</dbReference>
<organism evidence="4 5">
    <name type="scientific">Pseudonocardia nematodicida</name>
    <dbReference type="NCBI Taxonomy" id="1206997"/>
    <lineage>
        <taxon>Bacteria</taxon>
        <taxon>Bacillati</taxon>
        <taxon>Actinomycetota</taxon>
        <taxon>Actinomycetes</taxon>
        <taxon>Pseudonocardiales</taxon>
        <taxon>Pseudonocardiaceae</taxon>
        <taxon>Pseudonocardia</taxon>
    </lineage>
</organism>
<name>A0ABV1K9E7_9PSEU</name>
<sequence>MADRIRDVLWSDVEGIHAQILDHPFVTGLTDGTLPHGTFRHYIVQDAHYLRGYAKALAVCAAKASGEDETLMFAEHAGGAIAAERELHADLLGALDLTSEQARALPVEPATLAYVSYLLAAVHGGSYAEGVAAVLPCYWIYAKVGAHLVDTGSADPLYQRWIDMYAGDEYQAVVDAVLDATDRVGATVSDTELTLMREHFTTTSRYEWMFWDAAHRRETWPV</sequence>
<comment type="similarity">
    <text evidence="2">Belongs to the TenA family.</text>
</comment>
<evidence type="ECO:0000313" key="4">
    <source>
        <dbReference type="EMBL" id="MEQ3550504.1"/>
    </source>
</evidence>
<dbReference type="Pfam" id="PF03070">
    <property type="entry name" value="TENA_THI-4"/>
    <property type="match status" value="1"/>
</dbReference>
<evidence type="ECO:0000256" key="1">
    <source>
        <dbReference type="ARBA" id="ARBA00004948"/>
    </source>
</evidence>
<keyword evidence="5" id="KW-1185">Reference proteome</keyword>
<feature type="domain" description="Thiaminase-2/PQQC" evidence="3">
    <location>
        <begin position="10"/>
        <end position="215"/>
    </location>
</feature>
<dbReference type="InterPro" id="IPR004305">
    <property type="entry name" value="Thiaminase-2/PQQC"/>
</dbReference>
<dbReference type="NCBIfam" id="TIGR04306">
    <property type="entry name" value="salvage_TenA"/>
    <property type="match status" value="1"/>
</dbReference>
<comment type="function">
    <text evidence="2">Catalyzes an amino-pyrimidine hydrolysis reaction at the C5' of the pyrimidine moiety of thiamine compounds, a reaction that is part of a thiamine salvage pathway.</text>
</comment>
<dbReference type="SUPFAM" id="SSF48613">
    <property type="entry name" value="Heme oxygenase-like"/>
    <property type="match status" value="1"/>
</dbReference>
<dbReference type="Gene3D" id="1.20.910.10">
    <property type="entry name" value="Heme oxygenase-like"/>
    <property type="match status" value="1"/>
</dbReference>
<dbReference type="InterPro" id="IPR050967">
    <property type="entry name" value="Thiamine_Salvage_TenA"/>
</dbReference>
<keyword evidence="2 4" id="KW-0378">Hydrolase</keyword>
<dbReference type="PANTHER" id="PTHR43198">
    <property type="entry name" value="BIFUNCTIONAL TH2 PROTEIN"/>
    <property type="match status" value="1"/>
</dbReference>
<dbReference type="EMBL" id="JBEDNQ010000003">
    <property type="protein sequence ID" value="MEQ3550504.1"/>
    <property type="molecule type" value="Genomic_DNA"/>
</dbReference>
<evidence type="ECO:0000256" key="2">
    <source>
        <dbReference type="RuleBase" id="RU363093"/>
    </source>
</evidence>
<keyword evidence="2" id="KW-0784">Thiamine biosynthesis</keyword>
<evidence type="ECO:0000259" key="3">
    <source>
        <dbReference type="Pfam" id="PF03070"/>
    </source>
</evidence>
<comment type="catalytic activity">
    <reaction evidence="2">
        <text>thiamine + H2O = 5-(2-hydroxyethyl)-4-methylthiazole + 4-amino-5-hydroxymethyl-2-methylpyrimidine + H(+)</text>
        <dbReference type="Rhea" id="RHEA:17509"/>
        <dbReference type="ChEBI" id="CHEBI:15377"/>
        <dbReference type="ChEBI" id="CHEBI:15378"/>
        <dbReference type="ChEBI" id="CHEBI:16892"/>
        <dbReference type="ChEBI" id="CHEBI:17957"/>
        <dbReference type="ChEBI" id="CHEBI:18385"/>
        <dbReference type="EC" id="3.5.99.2"/>
    </reaction>
</comment>
<comment type="pathway">
    <text evidence="1 2">Cofactor biosynthesis; thiamine diphosphate biosynthesis.</text>
</comment>
<dbReference type="PANTHER" id="PTHR43198:SF2">
    <property type="entry name" value="SI:CH1073-67J19.1-RELATED"/>
    <property type="match status" value="1"/>
</dbReference>
<reference evidence="4 5" key="1">
    <citation type="submission" date="2024-03" db="EMBL/GenBank/DDBJ databases">
        <title>Draft genome sequence of Pseudonocardia nematodicida JCM 31783.</title>
        <authorList>
            <person name="Butdee W."/>
            <person name="Duangmal K."/>
        </authorList>
    </citation>
    <scope>NUCLEOTIDE SEQUENCE [LARGE SCALE GENOMIC DNA]</scope>
    <source>
        <strain evidence="4 5">JCM 31783</strain>
    </source>
</reference>
<dbReference type="EC" id="3.5.99.2" evidence="2"/>